<dbReference type="GO" id="GO:0003855">
    <property type="term" value="F:3-dehydroquinate dehydratase activity"/>
    <property type="evidence" value="ECO:0007669"/>
    <property type="project" value="UniProtKB-UniRule"/>
</dbReference>
<protein>
    <recommendedName>
        <fullName evidence="5">3-dehydroquinate dehydratase</fullName>
        <shortName evidence="5">3-dehydroquinase</shortName>
        <ecNumber evidence="5">4.2.1.10</ecNumber>
    </recommendedName>
    <alternativeName>
        <fullName evidence="5">Type I DHQase</fullName>
    </alternativeName>
    <alternativeName>
        <fullName evidence="5">Type I dehydroquinase</fullName>
        <shortName evidence="5">DHQ1</shortName>
    </alternativeName>
</protein>
<dbReference type="Proteomes" id="UP000246800">
    <property type="component" value="Unassembled WGS sequence"/>
</dbReference>
<dbReference type="InterPro" id="IPR001381">
    <property type="entry name" value="DHquinase_I"/>
</dbReference>
<comment type="function">
    <text evidence="5">Involved in the third step of the chorismate pathway, which leads to the biosynthesis of aromatic amino acids. Catalyzes the cis-dehydration of 3-dehydroquinate (DHQ) and introduces the first double bond of the aromatic ring to yield 3-dehydroshikimate.</text>
</comment>
<dbReference type="CDD" id="cd00502">
    <property type="entry name" value="DHQase_I"/>
    <property type="match status" value="1"/>
</dbReference>
<gene>
    <name evidence="5 6" type="primary">aroD</name>
    <name evidence="6" type="ORF">DD902_04910</name>
</gene>
<dbReference type="GO" id="GO:0008652">
    <property type="term" value="P:amino acid biosynthetic process"/>
    <property type="evidence" value="ECO:0007669"/>
    <property type="project" value="UniProtKB-KW"/>
</dbReference>
<feature type="binding site" evidence="5">
    <location>
        <begin position="35"/>
        <end position="37"/>
    </location>
    <ligand>
        <name>3-dehydroquinate</name>
        <dbReference type="ChEBI" id="CHEBI:32364"/>
    </ligand>
</feature>
<evidence type="ECO:0000256" key="5">
    <source>
        <dbReference type="HAMAP-Rule" id="MF_00214"/>
    </source>
</evidence>
<proteinExistence type="inferred from homology"/>
<evidence type="ECO:0000256" key="1">
    <source>
        <dbReference type="ARBA" id="ARBA00001864"/>
    </source>
</evidence>
<comment type="pathway">
    <text evidence="5">Metabolic intermediate biosynthesis; chorismate biosynthesis; chorismate from D-erythrose 4-phosphate and phosphoenolpyruvate: step 3/7.</text>
</comment>
<organism evidence="6 7">
    <name type="scientific">Staphylococcus pseudintermedius</name>
    <dbReference type="NCBI Taxonomy" id="283734"/>
    <lineage>
        <taxon>Bacteria</taxon>
        <taxon>Bacillati</taxon>
        <taxon>Bacillota</taxon>
        <taxon>Bacilli</taxon>
        <taxon>Bacillales</taxon>
        <taxon>Staphylococcaceae</taxon>
        <taxon>Staphylococcus</taxon>
        <taxon>Staphylococcus intermedius group</taxon>
    </lineage>
</organism>
<sequence length="241" mass="26753">MKTQIVASLMPLSPTLTPEELHDIERYANDFDILELRIDGIPNCEIAVVEKMVQQIVALPVTFELLVTYRTSQQGGKGILSTDGYLQLLRRLASLDKIDFIDIEWEPDQDARRQVVEAIHQGGKVSIASYHNFEMTPTIEVLKKTYYHMSKLGANHLKVAVMPKTRQDVLTLLQALSEANEALQQWVTGISMGQLGLISRTAQNTFGGALSYGALSDSVAPGQLHVQTLAQVLPLYSLFES</sequence>
<feature type="binding site" evidence="5">
    <location>
        <position position="70"/>
    </location>
    <ligand>
        <name>3-dehydroquinate</name>
        <dbReference type="ChEBI" id="CHEBI:32364"/>
    </ligand>
</feature>
<accession>A0A1B1P2S0</accession>
<dbReference type="HAMAP" id="MF_00214">
    <property type="entry name" value="AroD"/>
    <property type="match status" value="1"/>
</dbReference>
<comment type="caution">
    <text evidence="6">The sequence shown here is derived from an EMBL/GenBank/DDBJ whole genome shotgun (WGS) entry which is preliminary data.</text>
</comment>
<keyword evidence="5" id="KW-0028">Amino-acid biosynthesis</keyword>
<feature type="active site" description="Schiff-base intermediate with substrate" evidence="5">
    <location>
        <position position="158"/>
    </location>
</feature>
<dbReference type="SUPFAM" id="SSF51569">
    <property type="entry name" value="Aldolase"/>
    <property type="match status" value="1"/>
</dbReference>
<dbReference type="eggNOG" id="COG0710">
    <property type="taxonomic scope" value="Bacteria"/>
</dbReference>
<dbReference type="FunFam" id="3.20.20.70:FF:000047">
    <property type="entry name" value="3-dehydroquinate dehydratase"/>
    <property type="match status" value="1"/>
</dbReference>
<dbReference type="UniPathway" id="UPA00053">
    <property type="reaction ID" value="UER00086"/>
</dbReference>
<evidence type="ECO:0000256" key="3">
    <source>
        <dbReference type="ARBA" id="ARBA00023239"/>
    </source>
</evidence>
<dbReference type="Gene3D" id="3.20.20.70">
    <property type="entry name" value="Aldolase class I"/>
    <property type="match status" value="1"/>
</dbReference>
<dbReference type="InterPro" id="IPR013785">
    <property type="entry name" value="Aldolase_TIM"/>
</dbReference>
<dbReference type="NCBIfam" id="TIGR01093">
    <property type="entry name" value="aroD"/>
    <property type="match status" value="1"/>
</dbReference>
<feature type="active site" description="Proton donor/acceptor" evidence="5">
    <location>
        <position position="131"/>
    </location>
</feature>
<comment type="caution">
    <text evidence="5">Lacks conserved residue(s) required for the propagation of feature annotation.</text>
</comment>
<comment type="catalytic activity">
    <reaction evidence="1 5">
        <text>3-dehydroquinate = 3-dehydroshikimate + H2O</text>
        <dbReference type="Rhea" id="RHEA:21096"/>
        <dbReference type="ChEBI" id="CHEBI:15377"/>
        <dbReference type="ChEBI" id="CHEBI:16630"/>
        <dbReference type="ChEBI" id="CHEBI:32364"/>
        <dbReference type="EC" id="4.2.1.10"/>
    </reaction>
</comment>
<dbReference type="EC" id="4.2.1.10" evidence="5"/>
<dbReference type="RefSeq" id="WP_014614460.1">
    <property type="nucleotide sequence ID" value="NZ_AP019372.1"/>
</dbReference>
<dbReference type="InterPro" id="IPR050146">
    <property type="entry name" value="Type-I_3-dehydroquinase"/>
</dbReference>
<name>A0A1B1P2S0_STAPS</name>
<feature type="binding site" evidence="5">
    <location>
        <position position="200"/>
    </location>
    <ligand>
        <name>3-dehydroquinate</name>
        <dbReference type="ChEBI" id="CHEBI:32364"/>
    </ligand>
</feature>
<keyword evidence="2 5" id="KW-0057">Aromatic amino acid biosynthesis</keyword>
<dbReference type="GO" id="GO:0009073">
    <property type="term" value="P:aromatic amino acid family biosynthetic process"/>
    <property type="evidence" value="ECO:0007669"/>
    <property type="project" value="UniProtKB-KW"/>
</dbReference>
<dbReference type="GO" id="GO:0009423">
    <property type="term" value="P:chorismate biosynthetic process"/>
    <property type="evidence" value="ECO:0007669"/>
    <property type="project" value="UniProtKB-UniRule"/>
</dbReference>
<evidence type="ECO:0000256" key="2">
    <source>
        <dbReference type="ARBA" id="ARBA00023141"/>
    </source>
</evidence>
<feature type="binding site" evidence="5">
    <location>
        <position position="223"/>
    </location>
    <ligand>
        <name>3-dehydroquinate</name>
        <dbReference type="ChEBI" id="CHEBI:32364"/>
    </ligand>
</feature>
<dbReference type="GO" id="GO:0046279">
    <property type="term" value="P:3,4-dihydroxybenzoate biosynthetic process"/>
    <property type="evidence" value="ECO:0007669"/>
    <property type="project" value="UniProtKB-ARBA"/>
</dbReference>
<dbReference type="Pfam" id="PF01487">
    <property type="entry name" value="DHquinase_I"/>
    <property type="match status" value="1"/>
</dbReference>
<dbReference type="AlphaFoldDB" id="A0A1B1P2S0"/>
<comment type="similarity">
    <text evidence="5">Belongs to the type-I 3-dehydroquinase family.</text>
</comment>
<evidence type="ECO:0000313" key="7">
    <source>
        <dbReference type="Proteomes" id="UP000246800"/>
    </source>
</evidence>
<dbReference type="PANTHER" id="PTHR43699">
    <property type="entry name" value="3-DEHYDROQUINATE DEHYDRATASE"/>
    <property type="match status" value="1"/>
</dbReference>
<reference evidence="6 7" key="1">
    <citation type="journal article" date="2018" name="Vet. Microbiol.">
        <title>Clonal diversity and geographic distribution of methicillin-resistant Staphylococcus pseudintermedius from Australian animals: Discovery of novel sequence types.</title>
        <authorList>
            <person name="Worthing K.A."/>
            <person name="Abraham S."/>
            <person name="Coombs G.W."/>
            <person name="Pang S."/>
            <person name="Saputra S."/>
            <person name="Jordan D."/>
            <person name="Trott D.J."/>
            <person name="Norris J.M."/>
        </authorList>
    </citation>
    <scope>NUCLEOTIDE SEQUENCE [LARGE SCALE GENOMIC DNA]</scope>
    <source>
        <strain evidence="6 7">ST525 1</strain>
    </source>
</reference>
<evidence type="ECO:0000313" key="6">
    <source>
        <dbReference type="EMBL" id="PWZ75609.1"/>
    </source>
</evidence>
<feature type="binding site" evidence="5">
    <location>
        <position position="8"/>
    </location>
    <ligand>
        <name>3-dehydroquinate</name>
        <dbReference type="ChEBI" id="CHEBI:32364"/>
    </ligand>
</feature>
<keyword evidence="3 5" id="KW-0456">Lyase</keyword>
<dbReference type="PANTHER" id="PTHR43699:SF1">
    <property type="entry name" value="3-DEHYDROQUINATE DEHYDRATASE"/>
    <property type="match status" value="1"/>
</dbReference>
<evidence type="ECO:0000256" key="4">
    <source>
        <dbReference type="ARBA" id="ARBA00023270"/>
    </source>
</evidence>
<dbReference type="EMBL" id="QEIT01000024">
    <property type="protein sequence ID" value="PWZ75609.1"/>
    <property type="molecule type" value="Genomic_DNA"/>
</dbReference>
<keyword evidence="4 5" id="KW-0704">Schiff base</keyword>
<comment type="subunit">
    <text evidence="5">Homodimer.</text>
</comment>